<feature type="signal peptide" evidence="1">
    <location>
        <begin position="1"/>
        <end position="26"/>
    </location>
</feature>
<name>A0ABV2W796_9ACTN</name>
<gene>
    <name evidence="2" type="ORF">ABZ508_17215</name>
</gene>
<reference evidence="2 3" key="1">
    <citation type="submission" date="2024-06" db="EMBL/GenBank/DDBJ databases">
        <title>The Natural Products Discovery Center: Release of the First 8490 Sequenced Strains for Exploring Actinobacteria Biosynthetic Diversity.</title>
        <authorList>
            <person name="Kalkreuter E."/>
            <person name="Kautsar S.A."/>
            <person name="Yang D."/>
            <person name="Bader C.D."/>
            <person name="Teijaro C.N."/>
            <person name="Fluegel L."/>
            <person name="Davis C.M."/>
            <person name="Simpson J.R."/>
            <person name="Lauterbach L."/>
            <person name="Steele A.D."/>
            <person name="Gui C."/>
            <person name="Meng S."/>
            <person name="Li G."/>
            <person name="Viehrig K."/>
            <person name="Ye F."/>
            <person name="Su P."/>
            <person name="Kiefer A.F."/>
            <person name="Nichols A."/>
            <person name="Cepeda A.J."/>
            <person name="Yan W."/>
            <person name="Fan B."/>
            <person name="Jiang Y."/>
            <person name="Adhikari A."/>
            <person name="Zheng C.-J."/>
            <person name="Schuster L."/>
            <person name="Cowan T.M."/>
            <person name="Smanski M.J."/>
            <person name="Chevrette M.G."/>
            <person name="De Carvalho L.P.S."/>
            <person name="Shen B."/>
        </authorList>
    </citation>
    <scope>NUCLEOTIDE SEQUENCE [LARGE SCALE GENOMIC DNA]</scope>
    <source>
        <strain evidence="2 3">NPDC006337</strain>
    </source>
</reference>
<feature type="chain" id="PRO_5045650576" evidence="1">
    <location>
        <begin position="27"/>
        <end position="108"/>
    </location>
</feature>
<dbReference type="Proteomes" id="UP001550378">
    <property type="component" value="Unassembled WGS sequence"/>
</dbReference>
<sequence>MRITTMAVASALVAATVVGGPALAHAADPDAGTGAGAGAATVSGTPTTTARTAASAAAAGWREGPYSNPEIAAAAAQLTIGIGRATAYYLVQVWDTVRQTTNWWIHYT</sequence>
<dbReference type="RefSeq" id="WP_359658702.1">
    <property type="nucleotide sequence ID" value="NZ_JBEXZP010000386.1"/>
</dbReference>
<keyword evidence="3" id="KW-1185">Reference proteome</keyword>
<protein>
    <submittedName>
        <fullName evidence="2">Uncharacterized protein</fullName>
    </submittedName>
</protein>
<accession>A0ABV2W796</accession>
<evidence type="ECO:0000313" key="2">
    <source>
        <dbReference type="EMBL" id="MEU0709098.1"/>
    </source>
</evidence>
<proteinExistence type="predicted"/>
<comment type="caution">
    <text evidence="2">The sequence shown here is derived from an EMBL/GenBank/DDBJ whole genome shotgun (WGS) entry which is preliminary data.</text>
</comment>
<dbReference type="EMBL" id="JBEXZR010000014">
    <property type="protein sequence ID" value="MEU0709098.1"/>
    <property type="molecule type" value="Genomic_DNA"/>
</dbReference>
<organism evidence="2 3">
    <name type="scientific">Streptomyces lavendulocolor</name>
    <dbReference type="NCBI Taxonomy" id="67316"/>
    <lineage>
        <taxon>Bacteria</taxon>
        <taxon>Bacillati</taxon>
        <taxon>Actinomycetota</taxon>
        <taxon>Actinomycetes</taxon>
        <taxon>Kitasatosporales</taxon>
        <taxon>Streptomycetaceae</taxon>
        <taxon>Streptomyces</taxon>
    </lineage>
</organism>
<evidence type="ECO:0000313" key="3">
    <source>
        <dbReference type="Proteomes" id="UP001550378"/>
    </source>
</evidence>
<evidence type="ECO:0000256" key="1">
    <source>
        <dbReference type="SAM" id="SignalP"/>
    </source>
</evidence>
<keyword evidence="1" id="KW-0732">Signal</keyword>